<dbReference type="AlphaFoldDB" id="A0AAU7N0L7"/>
<evidence type="ECO:0008006" key="3">
    <source>
        <dbReference type="Google" id="ProtNLM"/>
    </source>
</evidence>
<sequence>MKKRLMIFTTMGLLAIAAFAFGPDKDRTPSCPWQGTPECPKLGCPLADTPQCPFEKDETAMALPACCKK</sequence>
<evidence type="ECO:0000313" key="2">
    <source>
        <dbReference type="EMBL" id="XBQ24215.1"/>
    </source>
</evidence>
<keyword evidence="1" id="KW-0732">Signal</keyword>
<protein>
    <recommendedName>
        <fullName evidence="3">Membrane or secreted protein</fullName>
    </recommendedName>
</protein>
<dbReference type="RefSeq" id="WP_349352544.1">
    <property type="nucleotide sequence ID" value="NZ_CP157804.1"/>
</dbReference>
<dbReference type="KEGG" id="fld:ABNE31_04675"/>
<reference evidence="2" key="1">
    <citation type="submission" date="2024-05" db="EMBL/GenBank/DDBJ databases">
        <title>Draft Genome Sequences of Flagellimonas sp. MMG031 and Marinobacter sp. MMG032 Isolated from the dinoflagellate Symbiodinium pilosum.</title>
        <authorList>
            <person name="Shikuma N.J."/>
            <person name="Farrell M.V."/>
        </authorList>
    </citation>
    <scope>NUCLEOTIDE SEQUENCE</scope>
    <source>
        <strain evidence="2">MMG031</strain>
    </source>
</reference>
<feature type="signal peptide" evidence="1">
    <location>
        <begin position="1"/>
        <end position="20"/>
    </location>
</feature>
<proteinExistence type="predicted"/>
<name>A0AAU7N0L7_9FLAO</name>
<gene>
    <name evidence="2" type="ORF">ABNE31_04675</name>
</gene>
<feature type="chain" id="PRO_5043783984" description="Membrane or secreted protein" evidence="1">
    <location>
        <begin position="21"/>
        <end position="69"/>
    </location>
</feature>
<organism evidence="2">
    <name type="scientific">Flagellimonas sp. MMG031</name>
    <dbReference type="NCBI Taxonomy" id="3158549"/>
    <lineage>
        <taxon>Bacteria</taxon>
        <taxon>Pseudomonadati</taxon>
        <taxon>Bacteroidota</taxon>
        <taxon>Flavobacteriia</taxon>
        <taxon>Flavobacteriales</taxon>
        <taxon>Flavobacteriaceae</taxon>
        <taxon>Flagellimonas</taxon>
    </lineage>
</organism>
<accession>A0AAU7N0L7</accession>
<evidence type="ECO:0000256" key="1">
    <source>
        <dbReference type="SAM" id="SignalP"/>
    </source>
</evidence>
<dbReference type="EMBL" id="CP157804">
    <property type="protein sequence ID" value="XBQ24215.1"/>
    <property type="molecule type" value="Genomic_DNA"/>
</dbReference>